<feature type="transmembrane region" description="Helical" evidence="1">
    <location>
        <begin position="84"/>
        <end position="101"/>
    </location>
</feature>
<dbReference type="Proteomes" id="UP001295684">
    <property type="component" value="Unassembled WGS sequence"/>
</dbReference>
<evidence type="ECO:0008006" key="4">
    <source>
        <dbReference type="Google" id="ProtNLM"/>
    </source>
</evidence>
<accession>A0AAD2D5H5</accession>
<dbReference type="EMBL" id="CAMPGE010022531">
    <property type="protein sequence ID" value="CAI2380571.1"/>
    <property type="molecule type" value="Genomic_DNA"/>
</dbReference>
<evidence type="ECO:0000313" key="2">
    <source>
        <dbReference type="EMBL" id="CAI2380571.1"/>
    </source>
</evidence>
<proteinExistence type="predicted"/>
<organism evidence="2 3">
    <name type="scientific">Euplotes crassus</name>
    <dbReference type="NCBI Taxonomy" id="5936"/>
    <lineage>
        <taxon>Eukaryota</taxon>
        <taxon>Sar</taxon>
        <taxon>Alveolata</taxon>
        <taxon>Ciliophora</taxon>
        <taxon>Intramacronucleata</taxon>
        <taxon>Spirotrichea</taxon>
        <taxon>Hypotrichia</taxon>
        <taxon>Euplotida</taxon>
        <taxon>Euplotidae</taxon>
        <taxon>Moneuplotes</taxon>
    </lineage>
</organism>
<gene>
    <name evidence="2" type="ORF">ECRASSUSDP1_LOCUS22007</name>
</gene>
<keyword evidence="1" id="KW-1133">Transmembrane helix</keyword>
<keyword evidence="3" id="KW-1185">Reference proteome</keyword>
<reference evidence="2" key="1">
    <citation type="submission" date="2023-07" db="EMBL/GenBank/DDBJ databases">
        <authorList>
            <consortium name="AG Swart"/>
            <person name="Singh M."/>
            <person name="Singh A."/>
            <person name="Seah K."/>
            <person name="Emmerich C."/>
        </authorList>
    </citation>
    <scope>NUCLEOTIDE SEQUENCE</scope>
    <source>
        <strain evidence="2">DP1</strain>
    </source>
</reference>
<evidence type="ECO:0000256" key="1">
    <source>
        <dbReference type="SAM" id="Phobius"/>
    </source>
</evidence>
<sequence>MSKSIQGWILKHKGFVNFINHNLAERKGVIGGIFKRLKVGPRQMGRHTLPSAIKFFNHYLVFTYGVLGACRPVMSRFIGSSHGPLNYTGLMMWFLMTGAILNRMRFQRSRDVFQFNSEDGAEYWYRALNMLFPPSYLNNKLSAHYIEINQIYTTEMFKRYRKARQEILEERESASDKEKRTRFITNPNYVYEPLGKDTNLVREVVFK</sequence>
<dbReference type="AlphaFoldDB" id="A0AAD2D5H5"/>
<keyword evidence="1" id="KW-0472">Membrane</keyword>
<evidence type="ECO:0000313" key="3">
    <source>
        <dbReference type="Proteomes" id="UP001295684"/>
    </source>
</evidence>
<keyword evidence="1" id="KW-0812">Transmembrane</keyword>
<name>A0AAD2D5H5_EUPCR</name>
<comment type="caution">
    <text evidence="2">The sequence shown here is derived from an EMBL/GenBank/DDBJ whole genome shotgun (WGS) entry which is preliminary data.</text>
</comment>
<protein>
    <recommendedName>
        <fullName evidence="4">Transmembrane protein</fullName>
    </recommendedName>
</protein>
<feature type="transmembrane region" description="Helical" evidence="1">
    <location>
        <begin position="56"/>
        <end position="78"/>
    </location>
</feature>